<proteinExistence type="predicted"/>
<dbReference type="InterPro" id="IPR050706">
    <property type="entry name" value="Cyclic-di-GMP_PDE-like"/>
</dbReference>
<evidence type="ECO:0000313" key="2">
    <source>
        <dbReference type="EMBL" id="MBN2964876.1"/>
    </source>
</evidence>
<dbReference type="InterPro" id="IPR035919">
    <property type="entry name" value="EAL_sf"/>
</dbReference>
<feature type="non-terminal residue" evidence="2">
    <location>
        <position position="1"/>
    </location>
</feature>
<dbReference type="RefSeq" id="WP_205459426.1">
    <property type="nucleotide sequence ID" value="NZ_JAFHKK010000019.1"/>
</dbReference>
<comment type="caution">
    <text evidence="2">The sequence shown here is derived from an EMBL/GenBank/DDBJ whole genome shotgun (WGS) entry which is preliminary data.</text>
</comment>
<dbReference type="Pfam" id="PF00563">
    <property type="entry name" value="EAL"/>
    <property type="match status" value="1"/>
</dbReference>
<keyword evidence="3" id="KW-1185">Reference proteome</keyword>
<dbReference type="PROSITE" id="PS50883">
    <property type="entry name" value="EAL"/>
    <property type="match status" value="1"/>
</dbReference>
<organism evidence="2 3">
    <name type="scientific">Sulfurospirillum tamanense</name>
    <dbReference type="NCBI Taxonomy" id="2813362"/>
    <lineage>
        <taxon>Bacteria</taxon>
        <taxon>Pseudomonadati</taxon>
        <taxon>Campylobacterota</taxon>
        <taxon>Epsilonproteobacteria</taxon>
        <taxon>Campylobacterales</taxon>
        <taxon>Sulfurospirillaceae</taxon>
        <taxon>Sulfurospirillum</taxon>
    </lineage>
</organism>
<protein>
    <submittedName>
        <fullName evidence="2">EAL domain-containing protein</fullName>
    </submittedName>
</protein>
<name>A0ABS2WT87_9BACT</name>
<dbReference type="SMART" id="SM00052">
    <property type="entry name" value="EAL"/>
    <property type="match status" value="1"/>
</dbReference>
<feature type="domain" description="EAL" evidence="1">
    <location>
        <begin position="32"/>
        <end position="273"/>
    </location>
</feature>
<gene>
    <name evidence="2" type="ORF">JWV37_08785</name>
</gene>
<reference evidence="2" key="1">
    <citation type="submission" date="2021-02" db="EMBL/GenBank/DDBJ databases">
        <title>Sulfurospirillum tamanensis sp. nov.</title>
        <authorList>
            <person name="Frolova A."/>
            <person name="Merkel A."/>
            <person name="Slobodkin A."/>
        </authorList>
    </citation>
    <scope>NUCLEOTIDE SEQUENCE</scope>
    <source>
        <strain evidence="2">T05b</strain>
    </source>
</reference>
<dbReference type="InterPro" id="IPR001633">
    <property type="entry name" value="EAL_dom"/>
</dbReference>
<sequence>TANIAMKEAKTQREDIAIYSIDYSRQKEYESNIAWGAKLHDALRHGRIVPYYQPVVNNKTLQWEKFEALVRLVEHEGKVYSPFYFLDIAKQTKQYKALTRAVVEKTFETFSHRLEDFSINLSIDDILDTSTRNFLFDTIKRYNVGKRLVLEIVESEGIENFEEVTAFIDDAKALGCQIAIDDFGTGYSNFAYLLRLKADYIKIDGSMIENLATDNNSRLIVQAIVSFAKSIGLKTIAEFVKDEATFNEVVKLGIDYSQGYYFSPPLHEPLKTS</sequence>
<dbReference type="Proteomes" id="UP000703590">
    <property type="component" value="Unassembled WGS sequence"/>
</dbReference>
<dbReference type="PANTHER" id="PTHR33121">
    <property type="entry name" value="CYCLIC DI-GMP PHOSPHODIESTERASE PDEF"/>
    <property type="match status" value="1"/>
</dbReference>
<evidence type="ECO:0000259" key="1">
    <source>
        <dbReference type="PROSITE" id="PS50883"/>
    </source>
</evidence>
<accession>A0ABS2WT87</accession>
<dbReference type="Gene3D" id="3.20.20.450">
    <property type="entry name" value="EAL domain"/>
    <property type="match status" value="1"/>
</dbReference>
<evidence type="ECO:0000313" key="3">
    <source>
        <dbReference type="Proteomes" id="UP000703590"/>
    </source>
</evidence>
<dbReference type="CDD" id="cd01948">
    <property type="entry name" value="EAL"/>
    <property type="match status" value="1"/>
</dbReference>
<dbReference type="PANTHER" id="PTHR33121:SF71">
    <property type="entry name" value="OXYGEN SENSOR PROTEIN DOSP"/>
    <property type="match status" value="1"/>
</dbReference>
<reference evidence="2" key="2">
    <citation type="submission" date="2021-02" db="EMBL/GenBank/DDBJ databases">
        <authorList>
            <person name="Merkel A.Y."/>
        </authorList>
    </citation>
    <scope>NUCLEOTIDE SEQUENCE</scope>
    <source>
        <strain evidence="2">T05b</strain>
    </source>
</reference>
<dbReference type="EMBL" id="JAFHKK010000019">
    <property type="protein sequence ID" value="MBN2964876.1"/>
    <property type="molecule type" value="Genomic_DNA"/>
</dbReference>
<dbReference type="SUPFAM" id="SSF141868">
    <property type="entry name" value="EAL domain-like"/>
    <property type="match status" value="1"/>
</dbReference>